<evidence type="ECO:0000256" key="7">
    <source>
        <dbReference type="ARBA" id="ARBA00023329"/>
    </source>
</evidence>
<dbReference type="EnsemblMetazoa" id="XM_003385475.3">
    <property type="protein sequence ID" value="XP_003385523.1"/>
    <property type="gene ID" value="LOC100632661"/>
</dbReference>
<evidence type="ECO:0000256" key="2">
    <source>
        <dbReference type="ARBA" id="ARBA00007293"/>
    </source>
</evidence>
<reference evidence="12" key="2">
    <citation type="submission" date="2017-05" db="UniProtKB">
        <authorList>
            <consortium name="EnsemblMetazoa"/>
        </authorList>
    </citation>
    <scope>IDENTIFICATION</scope>
</reference>
<keyword evidence="4 10" id="KW-0072">Autophagy</keyword>
<dbReference type="GO" id="GO:0006950">
    <property type="term" value="P:response to stress"/>
    <property type="evidence" value="ECO:0007669"/>
    <property type="project" value="UniProtKB-ARBA"/>
</dbReference>
<comment type="similarity">
    <text evidence="2 10">Belongs to the ATG8 family.</text>
</comment>
<keyword evidence="6 9" id="KW-0449">Lipoprotein</keyword>
<dbReference type="Proteomes" id="UP000007879">
    <property type="component" value="Unassembled WGS sequence"/>
</dbReference>
<accession>A0A1X7V685</accession>
<evidence type="ECO:0000313" key="12">
    <source>
        <dbReference type="EnsemblMetazoa" id="Aqu2.1.35513_001"/>
    </source>
</evidence>
<feature type="compositionally biased region" description="Polar residues" evidence="11">
    <location>
        <begin position="1"/>
        <end position="22"/>
    </location>
</feature>
<dbReference type="FunFam" id="3.10.20.90:FF:000149">
    <property type="entry name" value="microtubule-associated proteins 1A/1B light chain 3C"/>
    <property type="match status" value="1"/>
</dbReference>
<comment type="subcellular location">
    <subcellularLocation>
        <location evidence="1">Cytoplasmic vesicle</location>
        <location evidence="1">Autophagosome</location>
    </subcellularLocation>
    <subcellularLocation>
        <location evidence="8">Endomembrane system</location>
        <topology evidence="8">Lipid-anchor</topology>
    </subcellularLocation>
</comment>
<dbReference type="Pfam" id="PF02991">
    <property type="entry name" value="ATG8"/>
    <property type="match status" value="1"/>
</dbReference>
<protein>
    <submittedName>
        <fullName evidence="12">Uncharacterized protein</fullName>
    </submittedName>
</protein>
<dbReference type="EnsemblMetazoa" id="Aqu2.1.35513_001">
    <property type="protein sequence ID" value="Aqu2.1.35513_001"/>
    <property type="gene ID" value="Aqu2.1.35513"/>
</dbReference>
<evidence type="ECO:0000313" key="13">
    <source>
        <dbReference type="Proteomes" id="UP000007879"/>
    </source>
</evidence>
<dbReference type="eggNOG" id="KOG1654">
    <property type="taxonomic scope" value="Eukaryota"/>
</dbReference>
<feature type="lipid moiety-binding region" description="Phosphatidylserine amidated glycine; alternate" evidence="9">
    <location>
        <position position="141"/>
    </location>
</feature>
<dbReference type="InterPro" id="IPR004241">
    <property type="entry name" value="Atg8-like"/>
</dbReference>
<dbReference type="GO" id="GO:0012505">
    <property type="term" value="C:endomembrane system"/>
    <property type="evidence" value="ECO:0007669"/>
    <property type="project" value="UniProtKB-SubCell"/>
</dbReference>
<keyword evidence="3" id="KW-0963">Cytoplasm</keyword>
<name>A0A1X7V685_AMPQE</name>
<evidence type="ECO:0000256" key="4">
    <source>
        <dbReference type="ARBA" id="ARBA00023006"/>
    </source>
</evidence>
<evidence type="ECO:0000256" key="5">
    <source>
        <dbReference type="ARBA" id="ARBA00023136"/>
    </source>
</evidence>
<organism evidence="12">
    <name type="scientific">Amphimedon queenslandica</name>
    <name type="common">Sponge</name>
    <dbReference type="NCBI Taxonomy" id="400682"/>
    <lineage>
        <taxon>Eukaryota</taxon>
        <taxon>Metazoa</taxon>
        <taxon>Porifera</taxon>
        <taxon>Demospongiae</taxon>
        <taxon>Heteroscleromorpha</taxon>
        <taxon>Haplosclerida</taxon>
        <taxon>Niphatidae</taxon>
        <taxon>Amphimedon</taxon>
    </lineage>
</organism>
<feature type="region of interest" description="Disordered" evidence="11">
    <location>
        <begin position="1"/>
        <end position="25"/>
    </location>
</feature>
<dbReference type="SUPFAM" id="SSF54236">
    <property type="entry name" value="Ubiquitin-like"/>
    <property type="match status" value="1"/>
</dbReference>
<dbReference type="PANTHER" id="PTHR10969">
    <property type="entry name" value="MICROTUBULE-ASSOCIATED PROTEINS 1A/1B LIGHT CHAIN 3-RELATED"/>
    <property type="match status" value="1"/>
</dbReference>
<evidence type="ECO:0000256" key="3">
    <source>
        <dbReference type="ARBA" id="ARBA00022490"/>
    </source>
</evidence>
<dbReference type="STRING" id="400682.A0A1X7V685"/>
<dbReference type="Gene3D" id="3.10.20.90">
    <property type="entry name" value="Phosphatidylinositol 3-kinase Catalytic Subunit, Chain A, domain 1"/>
    <property type="match status" value="1"/>
</dbReference>
<evidence type="ECO:0000256" key="11">
    <source>
        <dbReference type="SAM" id="MobiDB-lite"/>
    </source>
</evidence>
<dbReference type="KEGG" id="aqu:100632661"/>
<sequence length="141" mass="16566">MPSSSNSPHKSTVESRPQSTYFEANKTFKERRTFEDRRKDVDEIVRKHPQKIPLVIERARTEKHLPPLDKTKFLVPEELTMSQLTAIIRKRMQLSETQAFYLIVNRKAMVSTSMTLMEVYRSQKDDDGFLYMTYASQEVFG</sequence>
<reference evidence="13" key="1">
    <citation type="journal article" date="2010" name="Nature">
        <title>The Amphimedon queenslandica genome and the evolution of animal complexity.</title>
        <authorList>
            <person name="Srivastava M."/>
            <person name="Simakov O."/>
            <person name="Chapman J."/>
            <person name="Fahey B."/>
            <person name="Gauthier M.E."/>
            <person name="Mitros T."/>
            <person name="Richards G.S."/>
            <person name="Conaco C."/>
            <person name="Dacre M."/>
            <person name="Hellsten U."/>
            <person name="Larroux C."/>
            <person name="Putnam N.H."/>
            <person name="Stanke M."/>
            <person name="Adamska M."/>
            <person name="Darling A."/>
            <person name="Degnan S.M."/>
            <person name="Oakley T.H."/>
            <person name="Plachetzki D.C."/>
            <person name="Zhai Y."/>
            <person name="Adamski M."/>
            <person name="Calcino A."/>
            <person name="Cummins S.F."/>
            <person name="Goodstein D.M."/>
            <person name="Harris C."/>
            <person name="Jackson D.J."/>
            <person name="Leys S.P."/>
            <person name="Shu S."/>
            <person name="Woodcroft B.J."/>
            <person name="Vervoort M."/>
            <person name="Kosik K.S."/>
            <person name="Manning G."/>
            <person name="Degnan B.M."/>
            <person name="Rokhsar D.S."/>
        </authorList>
    </citation>
    <scope>NUCLEOTIDE SEQUENCE [LARGE SCALE GENOMIC DNA]</scope>
</reference>
<dbReference type="GO" id="GO:0005776">
    <property type="term" value="C:autophagosome"/>
    <property type="evidence" value="ECO:0007669"/>
    <property type="project" value="UniProtKB-SubCell"/>
</dbReference>
<evidence type="ECO:0000256" key="8">
    <source>
        <dbReference type="ARBA" id="ARBA00037868"/>
    </source>
</evidence>
<keyword evidence="13" id="KW-1185">Reference proteome</keyword>
<dbReference type="OrthoDB" id="6738456at2759"/>
<proteinExistence type="inferred from homology"/>
<dbReference type="GO" id="GO:0016236">
    <property type="term" value="P:macroautophagy"/>
    <property type="evidence" value="ECO:0007669"/>
    <property type="project" value="UniProtKB-ARBA"/>
</dbReference>
<dbReference type="GO" id="GO:0031410">
    <property type="term" value="C:cytoplasmic vesicle"/>
    <property type="evidence" value="ECO:0007669"/>
    <property type="project" value="UniProtKB-KW"/>
</dbReference>
<evidence type="ECO:0000256" key="9">
    <source>
        <dbReference type="PIRSR" id="PIRSR604241-50"/>
    </source>
</evidence>
<evidence type="ECO:0000256" key="1">
    <source>
        <dbReference type="ARBA" id="ARBA00004419"/>
    </source>
</evidence>
<keyword evidence="5" id="KW-0472">Membrane</keyword>
<dbReference type="InterPro" id="IPR029071">
    <property type="entry name" value="Ubiquitin-like_domsf"/>
</dbReference>
<dbReference type="InParanoid" id="A0A1X7V685"/>
<evidence type="ECO:0000256" key="10">
    <source>
        <dbReference type="RuleBase" id="RU004384"/>
    </source>
</evidence>
<dbReference type="AlphaFoldDB" id="A0A1X7V685"/>
<gene>
    <name evidence="12" type="primary">100632661</name>
</gene>
<keyword evidence="7" id="KW-0968">Cytoplasmic vesicle</keyword>
<evidence type="ECO:0000256" key="6">
    <source>
        <dbReference type="ARBA" id="ARBA00023288"/>
    </source>
</evidence>
<dbReference type="CDD" id="cd16129">
    <property type="entry name" value="Ubl_ATG8_MAP1LC3"/>
    <property type="match status" value="1"/>
</dbReference>